<dbReference type="Proteomes" id="UP000298416">
    <property type="component" value="Unassembled WGS sequence"/>
</dbReference>
<keyword evidence="1" id="KW-1133">Transmembrane helix</keyword>
<gene>
    <name evidence="2" type="ORF">SASPL_128317</name>
</gene>
<keyword evidence="1" id="KW-0812">Transmembrane</keyword>
<proteinExistence type="predicted"/>
<keyword evidence="3" id="KW-1185">Reference proteome</keyword>
<reference evidence="2" key="2">
    <citation type="submission" date="2020-08" db="EMBL/GenBank/DDBJ databases">
        <title>Plant Genome Project.</title>
        <authorList>
            <person name="Zhang R.-G."/>
        </authorList>
    </citation>
    <scope>NUCLEOTIDE SEQUENCE</scope>
    <source>
        <strain evidence="2">Huo1</strain>
        <tissue evidence="2">Leaf</tissue>
    </source>
</reference>
<dbReference type="AlphaFoldDB" id="A0A8X8ZND5"/>
<comment type="caution">
    <text evidence="2">The sequence shown here is derived from an EMBL/GenBank/DDBJ whole genome shotgun (WGS) entry which is preliminary data.</text>
</comment>
<accession>A0A8X8ZND5</accession>
<name>A0A8X8ZND5_SALSN</name>
<reference evidence="2" key="1">
    <citation type="submission" date="2018-01" db="EMBL/GenBank/DDBJ databases">
        <authorList>
            <person name="Mao J.F."/>
        </authorList>
    </citation>
    <scope>NUCLEOTIDE SEQUENCE</scope>
    <source>
        <strain evidence="2">Huo1</strain>
        <tissue evidence="2">Leaf</tissue>
    </source>
</reference>
<organism evidence="2">
    <name type="scientific">Salvia splendens</name>
    <name type="common">Scarlet sage</name>
    <dbReference type="NCBI Taxonomy" id="180675"/>
    <lineage>
        <taxon>Eukaryota</taxon>
        <taxon>Viridiplantae</taxon>
        <taxon>Streptophyta</taxon>
        <taxon>Embryophyta</taxon>
        <taxon>Tracheophyta</taxon>
        <taxon>Spermatophyta</taxon>
        <taxon>Magnoliopsida</taxon>
        <taxon>eudicotyledons</taxon>
        <taxon>Gunneridae</taxon>
        <taxon>Pentapetalae</taxon>
        <taxon>asterids</taxon>
        <taxon>lamiids</taxon>
        <taxon>Lamiales</taxon>
        <taxon>Lamiaceae</taxon>
        <taxon>Nepetoideae</taxon>
        <taxon>Mentheae</taxon>
        <taxon>Salviinae</taxon>
        <taxon>Salvia</taxon>
        <taxon>Salvia subgen. Calosphace</taxon>
        <taxon>core Calosphace</taxon>
    </lineage>
</organism>
<evidence type="ECO:0000256" key="1">
    <source>
        <dbReference type="SAM" id="Phobius"/>
    </source>
</evidence>
<protein>
    <submittedName>
        <fullName evidence="2">Uncharacterized protein</fullName>
    </submittedName>
</protein>
<evidence type="ECO:0000313" key="2">
    <source>
        <dbReference type="EMBL" id="KAG6410264.1"/>
    </source>
</evidence>
<evidence type="ECO:0000313" key="3">
    <source>
        <dbReference type="Proteomes" id="UP000298416"/>
    </source>
</evidence>
<dbReference type="EMBL" id="PNBA02000010">
    <property type="protein sequence ID" value="KAG6410264.1"/>
    <property type="molecule type" value="Genomic_DNA"/>
</dbReference>
<keyword evidence="1" id="KW-0472">Membrane</keyword>
<sequence length="74" mass="8902">MALFRRFFYRKPPDRLLEITERVYGMLRVTFSCILMALYLIFCDLVNFLTSCDEFALRLNMLVNRAGPYFHVRI</sequence>
<feature type="transmembrane region" description="Helical" evidence="1">
    <location>
        <begin position="21"/>
        <end position="42"/>
    </location>
</feature>